<dbReference type="PROSITE" id="PS50935">
    <property type="entry name" value="SSB"/>
    <property type="match status" value="1"/>
</dbReference>
<protein>
    <submittedName>
        <fullName evidence="5">Protein OSB3, chloroplastic/mitochondrial-like isoform X2</fullName>
    </submittedName>
</protein>
<dbReference type="Gene3D" id="2.40.50.140">
    <property type="entry name" value="Nucleic acid-binding proteins"/>
    <property type="match status" value="1"/>
</dbReference>
<feature type="region of interest" description="Disordered" evidence="3">
    <location>
        <begin position="402"/>
        <end position="432"/>
    </location>
</feature>
<dbReference type="PANTHER" id="PTHR10302:SF23">
    <property type="entry name" value="PROTEIN OSB4, CHLOROPLASTIC"/>
    <property type="match status" value="1"/>
</dbReference>
<dbReference type="Proteomes" id="UP001515500">
    <property type="component" value="Chromosome 8"/>
</dbReference>
<dbReference type="GeneID" id="120266358"/>
<sequence>MNLARFLTSKSPNPQKWLLHRLIASFPFSTAGSPAKRSYKRNPQTQSSKTEETASSPVDNDELKLPRPSEIPFQPKVANLVQLVGTIGVPVQLQTSPEGVYSAASVLVHEKTVDFPRFWIPVIFQGDLAKIAACHLNERDHVYITGQLSGDAPPVKFENVHANVQVLAHTLSFVQGCLKDRELAYTQKAMSLDFSAKRDEDPSTFYLWVDLLTNPHKWWDNRSNNVNSRSPAFRHKDNGQVLFINKSTPEWVIKKLDAPTFSQRTEKVPSNGTSRLAILKNFWSDLIDNPQNWQDYRINKLNPKFPDFKHKDTRESLWLNTAPAEILLMLDGLQFAEGNSTTKTAKILSVNEKENLWKDLVENPKNWWDNRSDKLKPSQPDFKHKVTGQVLWLDSSTTPSWVLADLPPPSSKSNDARKQGTNDAGKQDTVLT</sequence>
<accession>A0AB40BR72</accession>
<organism evidence="4 5">
    <name type="scientific">Dioscorea cayennensis subsp. rotundata</name>
    <name type="common">White Guinea yam</name>
    <name type="synonym">Dioscorea rotundata</name>
    <dbReference type="NCBI Taxonomy" id="55577"/>
    <lineage>
        <taxon>Eukaryota</taxon>
        <taxon>Viridiplantae</taxon>
        <taxon>Streptophyta</taxon>
        <taxon>Embryophyta</taxon>
        <taxon>Tracheophyta</taxon>
        <taxon>Spermatophyta</taxon>
        <taxon>Magnoliopsida</taxon>
        <taxon>Liliopsida</taxon>
        <taxon>Dioscoreales</taxon>
        <taxon>Dioscoreaceae</taxon>
        <taxon>Dioscorea</taxon>
    </lineage>
</organism>
<evidence type="ECO:0000256" key="3">
    <source>
        <dbReference type="SAM" id="MobiDB-lite"/>
    </source>
</evidence>
<dbReference type="AlphaFoldDB" id="A0AB40BR72"/>
<feature type="compositionally biased region" description="Polar residues" evidence="3">
    <location>
        <begin position="41"/>
        <end position="58"/>
    </location>
</feature>
<dbReference type="PANTHER" id="PTHR10302">
    <property type="entry name" value="SINGLE-STRANDED DNA-BINDING PROTEIN"/>
    <property type="match status" value="1"/>
</dbReference>
<feature type="region of interest" description="Disordered" evidence="3">
    <location>
        <begin position="29"/>
        <end position="68"/>
    </location>
</feature>
<dbReference type="RefSeq" id="XP_039129919.1">
    <property type="nucleotide sequence ID" value="XM_039273985.1"/>
</dbReference>
<dbReference type="GO" id="GO:0003697">
    <property type="term" value="F:single-stranded DNA binding"/>
    <property type="evidence" value="ECO:0007669"/>
    <property type="project" value="InterPro"/>
</dbReference>
<gene>
    <name evidence="5" type="primary">LOC120266358</name>
</gene>
<dbReference type="InterPro" id="IPR011344">
    <property type="entry name" value="ssDNA-bd"/>
</dbReference>
<keyword evidence="4" id="KW-1185">Reference proteome</keyword>
<evidence type="ECO:0000256" key="2">
    <source>
        <dbReference type="PROSITE-ProRule" id="PRU00252"/>
    </source>
</evidence>
<evidence type="ECO:0000313" key="5">
    <source>
        <dbReference type="RefSeq" id="XP_039129919.1"/>
    </source>
</evidence>
<evidence type="ECO:0000313" key="4">
    <source>
        <dbReference type="Proteomes" id="UP001515500"/>
    </source>
</evidence>
<dbReference type="GO" id="GO:0042645">
    <property type="term" value="C:mitochondrial nucleoid"/>
    <property type="evidence" value="ECO:0007669"/>
    <property type="project" value="TreeGrafter"/>
</dbReference>
<dbReference type="InterPro" id="IPR000424">
    <property type="entry name" value="Primosome_PriB/ssb"/>
</dbReference>
<keyword evidence="1 2" id="KW-0238">DNA-binding</keyword>
<dbReference type="SUPFAM" id="SSF50249">
    <property type="entry name" value="Nucleic acid-binding proteins"/>
    <property type="match status" value="1"/>
</dbReference>
<reference evidence="5" key="1">
    <citation type="submission" date="2025-08" db="UniProtKB">
        <authorList>
            <consortium name="RefSeq"/>
        </authorList>
    </citation>
    <scope>IDENTIFICATION</scope>
</reference>
<evidence type="ECO:0000256" key="1">
    <source>
        <dbReference type="ARBA" id="ARBA00023125"/>
    </source>
</evidence>
<feature type="compositionally biased region" description="Polar residues" evidence="3">
    <location>
        <begin position="421"/>
        <end position="432"/>
    </location>
</feature>
<name>A0AB40BR72_DIOCR</name>
<dbReference type="GO" id="GO:0006264">
    <property type="term" value="P:mitochondrial DNA replication"/>
    <property type="evidence" value="ECO:0007669"/>
    <property type="project" value="TreeGrafter"/>
</dbReference>
<proteinExistence type="predicted"/>
<dbReference type="InterPro" id="IPR012340">
    <property type="entry name" value="NA-bd_OB-fold"/>
</dbReference>